<evidence type="ECO:0000313" key="2">
    <source>
        <dbReference type="Proteomes" id="UP001163293"/>
    </source>
</evidence>
<evidence type="ECO:0000313" key="1">
    <source>
        <dbReference type="EMBL" id="UYW00186.1"/>
    </source>
</evidence>
<proteinExistence type="predicted"/>
<reference evidence="1" key="1">
    <citation type="submission" date="2022-07" db="EMBL/GenBank/DDBJ databases">
        <authorList>
            <person name="Wu T."/>
        </authorList>
    </citation>
    <scope>NUCLEOTIDE SEQUENCE</scope>
    <source>
        <strain evidence="1">SD-1</strain>
        <plasmid evidence="1">unnamed5</plasmid>
    </source>
</reference>
<protein>
    <recommendedName>
        <fullName evidence="3">Large polyvalent protein associated domain-containing protein</fullName>
    </recommendedName>
</protein>
<geneLocation type="plasmid" evidence="1 2">
    <name>unnamed5</name>
</geneLocation>
<dbReference type="RefSeq" id="WP_069694808.1">
    <property type="nucleotide sequence ID" value="NZ_CP101190.1"/>
</dbReference>
<sequence>MTETTQQYSQAETNRLIRAELKATYPGTAFTVRASNGAGITQTVIGWEIHYRPATAEFDGYYSPETCELTAGPSEAEIDALAARYSSWEWAGDDGVRDHAPERLLAIEVGRLPQLVRYGAGNVTAHPRYRNVDL</sequence>
<accession>A0AAX3EQI0</accession>
<dbReference type="EMBL" id="CP101190">
    <property type="protein sequence ID" value="UYW00186.1"/>
    <property type="molecule type" value="Genomic_DNA"/>
</dbReference>
<dbReference type="Proteomes" id="UP001163293">
    <property type="component" value="Plasmid unnamed5"/>
</dbReference>
<gene>
    <name evidence="1" type="ORF">NL394_23620</name>
</gene>
<keyword evidence="1" id="KW-0614">Plasmid</keyword>
<evidence type="ECO:0008006" key="3">
    <source>
        <dbReference type="Google" id="ProtNLM"/>
    </source>
</evidence>
<name>A0AAX3EQI0_PAEUR</name>
<organism evidence="1 2">
    <name type="scientific">Paenarthrobacter ureafaciens</name>
    <dbReference type="NCBI Taxonomy" id="37931"/>
    <lineage>
        <taxon>Bacteria</taxon>
        <taxon>Bacillati</taxon>
        <taxon>Actinomycetota</taxon>
        <taxon>Actinomycetes</taxon>
        <taxon>Micrococcales</taxon>
        <taxon>Micrococcaceae</taxon>
        <taxon>Paenarthrobacter</taxon>
    </lineage>
</organism>
<keyword evidence="2" id="KW-1185">Reference proteome</keyword>
<dbReference type="AlphaFoldDB" id="A0AAX3EQI0"/>